<keyword evidence="1" id="KW-0732">Signal</keyword>
<organism evidence="3 4">
    <name type="scientific">Neoroseomonas lacus</name>
    <dbReference type="NCBI Taxonomy" id="287609"/>
    <lineage>
        <taxon>Bacteria</taxon>
        <taxon>Pseudomonadati</taxon>
        <taxon>Pseudomonadota</taxon>
        <taxon>Alphaproteobacteria</taxon>
        <taxon>Acetobacterales</taxon>
        <taxon>Acetobacteraceae</taxon>
        <taxon>Neoroseomonas</taxon>
    </lineage>
</organism>
<dbReference type="Pfam" id="PF09084">
    <property type="entry name" value="NMT1"/>
    <property type="match status" value="1"/>
</dbReference>
<feature type="chain" id="PRO_5037632225" evidence="1">
    <location>
        <begin position="28"/>
        <end position="339"/>
    </location>
</feature>
<keyword evidence="4" id="KW-1185">Reference proteome</keyword>
<dbReference type="InterPro" id="IPR015168">
    <property type="entry name" value="SsuA/THI5"/>
</dbReference>
<dbReference type="GO" id="GO:0009228">
    <property type="term" value="P:thiamine biosynthetic process"/>
    <property type="evidence" value="ECO:0007669"/>
    <property type="project" value="InterPro"/>
</dbReference>
<dbReference type="Gene3D" id="3.40.190.10">
    <property type="entry name" value="Periplasmic binding protein-like II"/>
    <property type="match status" value="2"/>
</dbReference>
<evidence type="ECO:0000259" key="2">
    <source>
        <dbReference type="Pfam" id="PF09084"/>
    </source>
</evidence>
<accession>A0A917KNC9</accession>
<name>A0A917KNC9_9PROT</name>
<comment type="caution">
    <text evidence="3">The sequence shown here is derived from an EMBL/GenBank/DDBJ whole genome shotgun (WGS) entry which is preliminary data.</text>
</comment>
<feature type="domain" description="SsuA/THI5-like" evidence="2">
    <location>
        <begin position="50"/>
        <end position="249"/>
    </location>
</feature>
<dbReference type="Proteomes" id="UP000661507">
    <property type="component" value="Unassembled WGS sequence"/>
</dbReference>
<evidence type="ECO:0000313" key="4">
    <source>
        <dbReference type="Proteomes" id="UP000661507"/>
    </source>
</evidence>
<dbReference type="AlphaFoldDB" id="A0A917KNC9"/>
<dbReference type="RefSeq" id="WP_188967674.1">
    <property type="nucleotide sequence ID" value="NZ_BMKW01000006.1"/>
</dbReference>
<evidence type="ECO:0000256" key="1">
    <source>
        <dbReference type="SAM" id="SignalP"/>
    </source>
</evidence>
<dbReference type="InterPro" id="IPR027939">
    <property type="entry name" value="NMT1/THI5"/>
</dbReference>
<reference evidence="3" key="1">
    <citation type="journal article" date="2014" name="Int. J. Syst. Evol. Microbiol.">
        <title>Complete genome sequence of Corynebacterium casei LMG S-19264T (=DSM 44701T), isolated from a smear-ripened cheese.</title>
        <authorList>
            <consortium name="US DOE Joint Genome Institute (JGI-PGF)"/>
            <person name="Walter F."/>
            <person name="Albersmeier A."/>
            <person name="Kalinowski J."/>
            <person name="Ruckert C."/>
        </authorList>
    </citation>
    <scope>NUCLEOTIDE SEQUENCE</scope>
    <source>
        <strain evidence="3">CGMCC 1.3617</strain>
    </source>
</reference>
<gene>
    <name evidence="3" type="ORF">GCM10011320_28070</name>
</gene>
<feature type="signal peptide" evidence="1">
    <location>
        <begin position="1"/>
        <end position="27"/>
    </location>
</feature>
<dbReference type="PANTHER" id="PTHR31528">
    <property type="entry name" value="4-AMINO-5-HYDROXYMETHYL-2-METHYLPYRIMIDINE PHOSPHATE SYNTHASE THI11-RELATED"/>
    <property type="match status" value="1"/>
</dbReference>
<dbReference type="SUPFAM" id="SSF53850">
    <property type="entry name" value="Periplasmic binding protein-like II"/>
    <property type="match status" value="1"/>
</dbReference>
<sequence>MRSRYRIERRGTLAGGAAFLLTAVAGARVPVAQTLDRVSFQTNWLAQAEQGGYYQAVAAGIYRRHGIECDLRMGGPQQNLAQLLLAGRVDMVMSNGFQALSYVRENLPFLTIAAIMQKDPQILMSHEEAGINGFEQMRGRPLLIGAGGRITYWPFLRAKFGFSDDQIRPYTFNLQPFLADKGAIQQGFLTSEPYSAMLAGAHPRVHLIADAGFPNYQTTIDISRRLVEQKPDIVQRFVDATIEGWAQYMRGENVEAANRMIMRDNPEMTAERIAYAVRVMNERGIVFSGDAETLGIGAMTDARWQSFYTIMRDAGAVPAGLDVKRGYSLQFVNKRVGLT</sequence>
<dbReference type="EMBL" id="BMKW01000006">
    <property type="protein sequence ID" value="GGJ19077.1"/>
    <property type="molecule type" value="Genomic_DNA"/>
</dbReference>
<protein>
    <submittedName>
        <fullName evidence="3">ABC transporter substrate-binding protein</fullName>
    </submittedName>
</protein>
<evidence type="ECO:0000313" key="3">
    <source>
        <dbReference type="EMBL" id="GGJ19077.1"/>
    </source>
</evidence>
<reference evidence="3" key="2">
    <citation type="submission" date="2020-09" db="EMBL/GenBank/DDBJ databases">
        <authorList>
            <person name="Sun Q."/>
            <person name="Zhou Y."/>
        </authorList>
    </citation>
    <scope>NUCLEOTIDE SEQUENCE</scope>
    <source>
        <strain evidence="3">CGMCC 1.3617</strain>
    </source>
</reference>
<proteinExistence type="predicted"/>
<dbReference type="PANTHER" id="PTHR31528:SF3">
    <property type="entry name" value="THIAMINE BIOSYNTHESIS PROTEIN HI_0357-RELATED"/>
    <property type="match status" value="1"/>
</dbReference>